<dbReference type="OrthoDB" id="47330at2759"/>
<gene>
    <name evidence="1" type="ORF">EV356DRAFT_500217</name>
</gene>
<evidence type="ECO:0000313" key="2">
    <source>
        <dbReference type="Proteomes" id="UP000800092"/>
    </source>
</evidence>
<name>A0A6A6HCS0_VIRVR</name>
<reference evidence="1" key="1">
    <citation type="journal article" date="2020" name="Stud. Mycol.">
        <title>101 Dothideomycetes genomes: a test case for predicting lifestyles and emergence of pathogens.</title>
        <authorList>
            <person name="Haridas S."/>
            <person name="Albert R."/>
            <person name="Binder M."/>
            <person name="Bloem J."/>
            <person name="Labutti K."/>
            <person name="Salamov A."/>
            <person name="Andreopoulos B."/>
            <person name="Baker S."/>
            <person name="Barry K."/>
            <person name="Bills G."/>
            <person name="Bluhm B."/>
            <person name="Cannon C."/>
            <person name="Castanera R."/>
            <person name="Culley D."/>
            <person name="Daum C."/>
            <person name="Ezra D."/>
            <person name="Gonzalez J."/>
            <person name="Henrissat B."/>
            <person name="Kuo A."/>
            <person name="Liang C."/>
            <person name="Lipzen A."/>
            <person name="Lutzoni F."/>
            <person name="Magnuson J."/>
            <person name="Mondo S."/>
            <person name="Nolan M."/>
            <person name="Ohm R."/>
            <person name="Pangilinan J."/>
            <person name="Park H.-J."/>
            <person name="Ramirez L."/>
            <person name="Alfaro M."/>
            <person name="Sun H."/>
            <person name="Tritt A."/>
            <person name="Yoshinaga Y."/>
            <person name="Zwiers L.-H."/>
            <person name="Turgeon B."/>
            <person name="Goodwin S."/>
            <person name="Spatafora J."/>
            <person name="Crous P."/>
            <person name="Grigoriev I."/>
        </authorList>
    </citation>
    <scope>NUCLEOTIDE SEQUENCE</scope>
    <source>
        <strain evidence="1">Tuck. ex Michener</strain>
    </source>
</reference>
<proteinExistence type="predicted"/>
<dbReference type="EMBL" id="ML991790">
    <property type="protein sequence ID" value="KAF2235661.1"/>
    <property type="molecule type" value="Genomic_DNA"/>
</dbReference>
<dbReference type="Gene3D" id="3.40.50.300">
    <property type="entry name" value="P-loop containing nucleotide triphosphate hydrolases"/>
    <property type="match status" value="1"/>
</dbReference>
<accession>A0A6A6HCS0</accession>
<sequence>MPLLAFVIDHGAANSIDTIEMVKVLLAWGADPLQLPPSLWFPIERPDYEKVERRSQDLNALTGWCRGELYTNLQHAVNLSHRYLLHTACIMDKPREFEIQIAKNHNVAGLLQIPYYLIGQRHAAVQIKHRILQHIEICTPYKTPLVMAFVGPSGHGKNELARHMGELLSLDLA</sequence>
<keyword evidence="2" id="KW-1185">Reference proteome</keyword>
<organism evidence="1 2">
    <name type="scientific">Viridothelium virens</name>
    <name type="common">Speckled blister lichen</name>
    <name type="synonym">Trypethelium virens</name>
    <dbReference type="NCBI Taxonomy" id="1048519"/>
    <lineage>
        <taxon>Eukaryota</taxon>
        <taxon>Fungi</taxon>
        <taxon>Dikarya</taxon>
        <taxon>Ascomycota</taxon>
        <taxon>Pezizomycotina</taxon>
        <taxon>Dothideomycetes</taxon>
        <taxon>Dothideomycetes incertae sedis</taxon>
        <taxon>Trypetheliales</taxon>
        <taxon>Trypetheliaceae</taxon>
        <taxon>Viridothelium</taxon>
    </lineage>
</organism>
<protein>
    <submittedName>
        <fullName evidence="1">Uncharacterized protein</fullName>
    </submittedName>
</protein>
<dbReference type="Proteomes" id="UP000800092">
    <property type="component" value="Unassembled WGS sequence"/>
</dbReference>
<dbReference type="InterPro" id="IPR027417">
    <property type="entry name" value="P-loop_NTPase"/>
</dbReference>
<evidence type="ECO:0000313" key="1">
    <source>
        <dbReference type="EMBL" id="KAF2235661.1"/>
    </source>
</evidence>
<dbReference type="AlphaFoldDB" id="A0A6A6HCS0"/>